<comment type="caution">
    <text evidence="3">The sequence shown here is derived from an EMBL/GenBank/DDBJ whole genome shotgun (WGS) entry which is preliminary data.</text>
</comment>
<protein>
    <recommendedName>
        <fullName evidence="2">PARG catalytic Macro domain-containing protein</fullName>
    </recommendedName>
</protein>
<dbReference type="GO" id="GO:0006282">
    <property type="term" value="P:regulation of DNA repair"/>
    <property type="evidence" value="ECO:0007669"/>
    <property type="project" value="InterPro"/>
</dbReference>
<feature type="compositionally biased region" description="Acidic residues" evidence="1">
    <location>
        <begin position="177"/>
        <end position="197"/>
    </location>
</feature>
<organism evidence="3 4">
    <name type="scientific">Prymnesium parvum</name>
    <name type="common">Toxic golden alga</name>
    <dbReference type="NCBI Taxonomy" id="97485"/>
    <lineage>
        <taxon>Eukaryota</taxon>
        <taxon>Haptista</taxon>
        <taxon>Haptophyta</taxon>
        <taxon>Prymnesiophyceae</taxon>
        <taxon>Prymnesiales</taxon>
        <taxon>Prymnesiaceae</taxon>
        <taxon>Prymnesium</taxon>
    </lineage>
</organism>
<reference evidence="3 4" key="1">
    <citation type="journal article" date="2024" name="Science">
        <title>Giant polyketide synthase enzymes in the biosynthesis of giant marine polyether toxins.</title>
        <authorList>
            <person name="Fallon T.R."/>
            <person name="Shende V.V."/>
            <person name="Wierzbicki I.H."/>
            <person name="Pendleton A.L."/>
            <person name="Watervoot N.F."/>
            <person name="Auber R.P."/>
            <person name="Gonzalez D.J."/>
            <person name="Wisecaver J.H."/>
            <person name="Moore B.S."/>
        </authorList>
    </citation>
    <scope>NUCLEOTIDE SEQUENCE [LARGE SCALE GENOMIC DNA]</scope>
    <source>
        <strain evidence="3 4">12B1</strain>
    </source>
</reference>
<dbReference type="Pfam" id="PF05028">
    <property type="entry name" value="PARG_cat_C"/>
    <property type="match status" value="1"/>
</dbReference>
<name>A0AB34II11_PRYPA</name>
<keyword evidence="4" id="KW-1185">Reference proteome</keyword>
<dbReference type="GO" id="GO:0004649">
    <property type="term" value="F:poly(ADP-ribose) glycohydrolase activity"/>
    <property type="evidence" value="ECO:0007669"/>
    <property type="project" value="InterPro"/>
</dbReference>
<accession>A0AB34II11</accession>
<evidence type="ECO:0000259" key="2">
    <source>
        <dbReference type="Pfam" id="PF05028"/>
    </source>
</evidence>
<dbReference type="AlphaFoldDB" id="A0AB34II11"/>
<evidence type="ECO:0000256" key="1">
    <source>
        <dbReference type="SAM" id="MobiDB-lite"/>
    </source>
</evidence>
<proteinExistence type="predicted"/>
<gene>
    <name evidence="3" type="ORF">AB1Y20_013643</name>
</gene>
<feature type="domain" description="PARG catalytic Macro" evidence="2">
    <location>
        <begin position="258"/>
        <end position="404"/>
    </location>
</feature>
<sequence length="523" mass="54634">MQKHRGEALSSRVAALRRSLAASPTWDLRYEAFELWCRHDVYGEPRPPTPPSRFFPKLRTLRDALLALEATMSAAQPQWSVWDDFLPALLRSLLRRTPRAPRLRGAGRASLRRGVVARLLCHALVLNVGRGEAVDLLGGGGDALYVSGARLALPKLLCVLAYLARGVEEDGEKGGEEAEGEGEEGEEGGEGGGEEEGEEMVHFVRARWEAAADGTAAPGGGEESEGGEAWGGVELAEGEPCDGAHRAVLISTVSGAPFGGGAAEGGAVSEEARALLVHPEALLGLWLFETPAAPEEVFIVRGARRLNLCRGEAHQLTYSGAADASPATLLFLDASRLPGGAQFAPPHVDAQLRKARAGLAALRAEGAAAAAAPPWGCGGYAGAQPLLRVLLLLLAAAAEGVRLCLHLPPPLRRWVGATLAELRARRPPRRALLALLHAAGGEGRERRAERFACDLPAFASYVIRSLREAEREAGGGGGESAAQGTGGEGSGKTDEGGEGGTEVEGRGGEDDAPAAGAKRARQS</sequence>
<feature type="region of interest" description="Disordered" evidence="1">
    <location>
        <begin position="170"/>
        <end position="197"/>
    </location>
</feature>
<evidence type="ECO:0000313" key="3">
    <source>
        <dbReference type="EMBL" id="KAL1499132.1"/>
    </source>
</evidence>
<dbReference type="InterPro" id="IPR046372">
    <property type="entry name" value="PARG_cat_C"/>
</dbReference>
<feature type="region of interest" description="Disordered" evidence="1">
    <location>
        <begin position="472"/>
        <end position="523"/>
    </location>
</feature>
<dbReference type="Proteomes" id="UP001515480">
    <property type="component" value="Unassembled WGS sequence"/>
</dbReference>
<feature type="compositionally biased region" description="Gly residues" evidence="1">
    <location>
        <begin position="474"/>
        <end position="490"/>
    </location>
</feature>
<evidence type="ECO:0000313" key="4">
    <source>
        <dbReference type="Proteomes" id="UP001515480"/>
    </source>
</evidence>
<dbReference type="EMBL" id="JBGBPQ010000026">
    <property type="protein sequence ID" value="KAL1499132.1"/>
    <property type="molecule type" value="Genomic_DNA"/>
</dbReference>